<feature type="chain" id="PRO_5026950482" evidence="1">
    <location>
        <begin position="16"/>
        <end position="154"/>
    </location>
</feature>
<protein>
    <submittedName>
        <fullName evidence="2">Putative secreted protein</fullName>
    </submittedName>
</protein>
<sequence>MYWLALLCKTRGLAAFFSQKFTYYWERKLMQTHGCSFTNPGCSCLKTKRVKYMCREQCTEQHRPRNIISEKFKQEQCWCKSKQIQVSKKTHGALLVQVLAKTAVERRKKYFYRNARTVHIHMQWLCRNTRMCTTGSLRCTRRHVGLERNLIPLP</sequence>
<proteinExistence type="predicted"/>
<dbReference type="AlphaFoldDB" id="A0A6M2DA05"/>
<name>A0A6M2DA05_RHIMP</name>
<keyword evidence="1" id="KW-0732">Signal</keyword>
<dbReference type="EMBL" id="GHWJ01009763">
    <property type="protein sequence ID" value="NOV42500.1"/>
    <property type="molecule type" value="Transcribed_RNA"/>
</dbReference>
<evidence type="ECO:0000256" key="1">
    <source>
        <dbReference type="SAM" id="SignalP"/>
    </source>
</evidence>
<feature type="signal peptide" evidence="1">
    <location>
        <begin position="1"/>
        <end position="15"/>
    </location>
</feature>
<reference evidence="2" key="1">
    <citation type="submission" date="2019-09" db="EMBL/GenBank/DDBJ databases">
        <title>Organ-specific transcriptomic study of the physiology of the cattle tick, Rhipicephalus microplus.</title>
        <authorList>
            <person name="Tirloni L."/>
            <person name="Braz G."/>
            <person name="Gandara A.C.P."/>
            <person name="Sabadin G.A."/>
            <person name="da Silva R.M."/>
            <person name="Guizzo M.G."/>
            <person name="Machado J.A."/>
            <person name="Costa E.P."/>
            <person name="Gomes H.F."/>
            <person name="Moraes J."/>
            <person name="Mota M.B.S."/>
            <person name="Mesquita R.D."/>
            <person name="Alvarenga P.H."/>
            <person name="Alves F."/>
            <person name="Seixas A."/>
            <person name="da Fonseca R.N."/>
            <person name="Fogaca A."/>
            <person name="Logullo C."/>
            <person name="Tanaka A."/>
            <person name="Daffre S."/>
            <person name="Termignoni C."/>
            <person name="Vaz I.S.Jr."/>
            <person name="Oliveira P.L."/>
            <person name="Ribeiro J.M."/>
        </authorList>
    </citation>
    <scope>NUCLEOTIDE SEQUENCE</scope>
    <source>
        <strain evidence="2">Porto Alegre</strain>
    </source>
</reference>
<evidence type="ECO:0000313" key="2">
    <source>
        <dbReference type="EMBL" id="NOV42500.1"/>
    </source>
</evidence>
<organism evidence="2">
    <name type="scientific">Rhipicephalus microplus</name>
    <name type="common">Cattle tick</name>
    <name type="synonym">Boophilus microplus</name>
    <dbReference type="NCBI Taxonomy" id="6941"/>
    <lineage>
        <taxon>Eukaryota</taxon>
        <taxon>Metazoa</taxon>
        <taxon>Ecdysozoa</taxon>
        <taxon>Arthropoda</taxon>
        <taxon>Chelicerata</taxon>
        <taxon>Arachnida</taxon>
        <taxon>Acari</taxon>
        <taxon>Parasitiformes</taxon>
        <taxon>Ixodida</taxon>
        <taxon>Ixodoidea</taxon>
        <taxon>Ixodidae</taxon>
        <taxon>Rhipicephalinae</taxon>
        <taxon>Rhipicephalus</taxon>
        <taxon>Boophilus</taxon>
    </lineage>
</organism>
<accession>A0A6M2DA05</accession>